<dbReference type="AlphaFoldDB" id="A0AAD7K2M5"/>
<gene>
    <name evidence="2" type="ORF">DFH07DRAFT_32941</name>
</gene>
<evidence type="ECO:0000313" key="2">
    <source>
        <dbReference type="EMBL" id="KAJ7776941.1"/>
    </source>
</evidence>
<feature type="signal peptide" evidence="1">
    <location>
        <begin position="1"/>
        <end position="18"/>
    </location>
</feature>
<keyword evidence="3" id="KW-1185">Reference proteome</keyword>
<evidence type="ECO:0000256" key="1">
    <source>
        <dbReference type="SAM" id="SignalP"/>
    </source>
</evidence>
<comment type="caution">
    <text evidence="2">The sequence shown here is derived from an EMBL/GenBank/DDBJ whole genome shotgun (WGS) entry which is preliminary data.</text>
</comment>
<proteinExistence type="predicted"/>
<name>A0AAD7K2M5_9AGAR</name>
<protein>
    <submittedName>
        <fullName evidence="2">Uncharacterized protein</fullName>
    </submittedName>
</protein>
<organism evidence="2 3">
    <name type="scientific">Mycena maculata</name>
    <dbReference type="NCBI Taxonomy" id="230809"/>
    <lineage>
        <taxon>Eukaryota</taxon>
        <taxon>Fungi</taxon>
        <taxon>Dikarya</taxon>
        <taxon>Basidiomycota</taxon>
        <taxon>Agaricomycotina</taxon>
        <taxon>Agaricomycetes</taxon>
        <taxon>Agaricomycetidae</taxon>
        <taxon>Agaricales</taxon>
        <taxon>Marasmiineae</taxon>
        <taxon>Mycenaceae</taxon>
        <taxon>Mycena</taxon>
    </lineage>
</organism>
<dbReference type="EMBL" id="JARJLG010000011">
    <property type="protein sequence ID" value="KAJ7776941.1"/>
    <property type="molecule type" value="Genomic_DNA"/>
</dbReference>
<keyword evidence="1" id="KW-0732">Signal</keyword>
<sequence>MFFSTALLIALVVPGALAMPSAFPGTNVDSGARVTQRSVTPAVMVTQVGNIKDQADIIHQTLTSIAGVQPTNPGLVTTHNSVKSLFQEITPSTDPLDGLLGRCLSGDGNIDLLSDLLDSLNACGDPSDILDNILGGGLDSLVSGLLGGLLGDPVVNIVVSVLGSIPGLDSGCGCGTNVVTLLITLVGAVLNLVAGLLNLDGLGSQCSSATLSAVTSAVLPLLGGGL</sequence>
<accession>A0AAD7K2M5</accession>
<reference evidence="2" key="1">
    <citation type="submission" date="2023-03" db="EMBL/GenBank/DDBJ databases">
        <title>Massive genome expansion in bonnet fungi (Mycena s.s.) driven by repeated elements and novel gene families across ecological guilds.</title>
        <authorList>
            <consortium name="Lawrence Berkeley National Laboratory"/>
            <person name="Harder C.B."/>
            <person name="Miyauchi S."/>
            <person name="Viragh M."/>
            <person name="Kuo A."/>
            <person name="Thoen E."/>
            <person name="Andreopoulos B."/>
            <person name="Lu D."/>
            <person name="Skrede I."/>
            <person name="Drula E."/>
            <person name="Henrissat B."/>
            <person name="Morin E."/>
            <person name="Kohler A."/>
            <person name="Barry K."/>
            <person name="LaButti K."/>
            <person name="Morin E."/>
            <person name="Salamov A."/>
            <person name="Lipzen A."/>
            <person name="Mereny Z."/>
            <person name="Hegedus B."/>
            <person name="Baldrian P."/>
            <person name="Stursova M."/>
            <person name="Weitz H."/>
            <person name="Taylor A."/>
            <person name="Grigoriev I.V."/>
            <person name="Nagy L.G."/>
            <person name="Martin F."/>
            <person name="Kauserud H."/>
        </authorList>
    </citation>
    <scope>NUCLEOTIDE SEQUENCE</scope>
    <source>
        <strain evidence="2">CBHHK188m</strain>
    </source>
</reference>
<feature type="chain" id="PRO_5042096810" evidence="1">
    <location>
        <begin position="19"/>
        <end position="226"/>
    </location>
</feature>
<evidence type="ECO:0000313" key="3">
    <source>
        <dbReference type="Proteomes" id="UP001215280"/>
    </source>
</evidence>
<dbReference type="Proteomes" id="UP001215280">
    <property type="component" value="Unassembled WGS sequence"/>
</dbReference>